<organism evidence="2 3">
    <name type="scientific">Panicum hallii var. hallii</name>
    <dbReference type="NCBI Taxonomy" id="1504633"/>
    <lineage>
        <taxon>Eukaryota</taxon>
        <taxon>Viridiplantae</taxon>
        <taxon>Streptophyta</taxon>
        <taxon>Embryophyta</taxon>
        <taxon>Tracheophyta</taxon>
        <taxon>Spermatophyta</taxon>
        <taxon>Magnoliopsida</taxon>
        <taxon>Liliopsida</taxon>
        <taxon>Poales</taxon>
        <taxon>Poaceae</taxon>
        <taxon>PACMAD clade</taxon>
        <taxon>Panicoideae</taxon>
        <taxon>Panicodae</taxon>
        <taxon>Paniceae</taxon>
        <taxon>Panicinae</taxon>
        <taxon>Panicum</taxon>
        <taxon>Panicum sect. Panicum</taxon>
    </lineage>
</organism>
<dbReference type="EMBL" id="CM009755">
    <property type="protein sequence ID" value="PUZ46121.1"/>
    <property type="molecule type" value="Genomic_DNA"/>
</dbReference>
<evidence type="ECO:0000313" key="2">
    <source>
        <dbReference type="EMBL" id="PUZ46121.1"/>
    </source>
</evidence>
<dbReference type="Gramene" id="PUZ46121">
    <property type="protein sequence ID" value="PUZ46121"/>
    <property type="gene ID" value="GQ55_7G022700"/>
</dbReference>
<evidence type="ECO:0000256" key="1">
    <source>
        <dbReference type="SAM" id="SignalP"/>
    </source>
</evidence>
<feature type="signal peptide" evidence="1">
    <location>
        <begin position="1"/>
        <end position="27"/>
    </location>
</feature>
<gene>
    <name evidence="2" type="ORF">GQ55_7G022700</name>
</gene>
<feature type="chain" id="PRO_5015545788" description="Bifunctional inhibitor/plant lipid transfer protein/seed storage helical domain-containing protein" evidence="1">
    <location>
        <begin position="28"/>
        <end position="103"/>
    </location>
</feature>
<accession>A0A2T7CS25</accession>
<reference evidence="2 3" key="1">
    <citation type="submission" date="2018-04" db="EMBL/GenBank/DDBJ databases">
        <title>WGS assembly of Panicum hallii var. hallii HAL2.</title>
        <authorList>
            <person name="Lovell J."/>
            <person name="Jenkins J."/>
            <person name="Lowry D."/>
            <person name="Mamidi S."/>
            <person name="Sreedasyam A."/>
            <person name="Weng X."/>
            <person name="Barry K."/>
            <person name="Bonette J."/>
            <person name="Campitelli B."/>
            <person name="Daum C."/>
            <person name="Gordon S."/>
            <person name="Gould B."/>
            <person name="Lipzen A."/>
            <person name="MacQueen A."/>
            <person name="Palacio-Mejia J."/>
            <person name="Plott C."/>
            <person name="Shakirov E."/>
            <person name="Shu S."/>
            <person name="Yoshinaga Y."/>
            <person name="Zane M."/>
            <person name="Rokhsar D."/>
            <person name="Grimwood J."/>
            <person name="Schmutz J."/>
            <person name="Juenger T."/>
        </authorList>
    </citation>
    <scope>NUCLEOTIDE SEQUENCE [LARGE SCALE GENOMIC DNA]</scope>
    <source>
        <strain evidence="3">cv. HAL2</strain>
    </source>
</reference>
<name>A0A2T7CS25_9POAL</name>
<dbReference type="OrthoDB" id="689764at2759"/>
<evidence type="ECO:0000313" key="3">
    <source>
        <dbReference type="Proteomes" id="UP000244336"/>
    </source>
</evidence>
<evidence type="ECO:0008006" key="4">
    <source>
        <dbReference type="Google" id="ProtNLM"/>
    </source>
</evidence>
<keyword evidence="1" id="KW-0732">Signal</keyword>
<dbReference type="Proteomes" id="UP000244336">
    <property type="component" value="Chromosome 7"/>
</dbReference>
<dbReference type="AlphaFoldDB" id="A0A2T7CS25"/>
<sequence>MANSAASNKRLQLAALSLLVLVVAAAATDQQQCRVPEEVEACVQQIKVELSKIGQIPGTPLLTPSCCKELRDQLGCACLLRDAVLKAGLDIGAPFCAQGTGCK</sequence>
<keyword evidence="3" id="KW-1185">Reference proteome</keyword>
<protein>
    <recommendedName>
        <fullName evidence="4">Bifunctional inhibitor/plant lipid transfer protein/seed storage helical domain-containing protein</fullName>
    </recommendedName>
</protein>
<proteinExistence type="predicted"/>